<dbReference type="Pfam" id="PF00839">
    <property type="entry name" value="Cys_rich_FGFR"/>
    <property type="match status" value="1"/>
</dbReference>
<dbReference type="EMBL" id="RQFP01000001">
    <property type="protein sequence ID" value="TGK95564.1"/>
    <property type="molecule type" value="Genomic_DNA"/>
</dbReference>
<name>A0A2M9XZ54_9LEPT</name>
<dbReference type="AlphaFoldDB" id="A0A2M9XZ54"/>
<dbReference type="PANTHER" id="PTHR11884:SF1">
    <property type="entry name" value="GOLGI APPARATUS PROTEIN 1"/>
    <property type="match status" value="1"/>
</dbReference>
<dbReference type="InterPro" id="IPR001893">
    <property type="entry name" value="Cys-rich_GLG1_repeat"/>
</dbReference>
<dbReference type="RefSeq" id="WP_100791774.1">
    <property type="nucleotide sequence ID" value="NZ_NPDQ01000007.1"/>
</dbReference>
<keyword evidence="2" id="KW-1185">Reference proteome</keyword>
<evidence type="ECO:0000313" key="1">
    <source>
        <dbReference type="EMBL" id="TGK95564.1"/>
    </source>
</evidence>
<dbReference type="PANTHER" id="PTHR11884">
    <property type="entry name" value="SELECTIN LIGAND RELATED"/>
    <property type="match status" value="1"/>
</dbReference>
<dbReference type="Proteomes" id="UP000297891">
    <property type="component" value="Unassembled WGS sequence"/>
</dbReference>
<accession>A0A2M9XZ54</accession>
<gene>
    <name evidence="1" type="ORF">EHQ30_02695</name>
</gene>
<dbReference type="InterPro" id="IPR039728">
    <property type="entry name" value="GLG1"/>
</dbReference>
<reference evidence="1" key="1">
    <citation type="journal article" date="2019" name="PLoS Negl. Trop. Dis.">
        <title>Revisiting the worldwide diversity of Leptospira species in the environment.</title>
        <authorList>
            <person name="Vincent A.T."/>
            <person name="Schiettekatte O."/>
            <person name="Bourhy P."/>
            <person name="Veyrier F.J."/>
            <person name="Picardeau M."/>
        </authorList>
    </citation>
    <scope>NUCLEOTIDE SEQUENCE [LARGE SCALE GENOMIC DNA]</scope>
    <source>
        <strain evidence="1">201800277</strain>
    </source>
</reference>
<proteinExistence type="predicted"/>
<dbReference type="OrthoDB" id="330006at2"/>
<evidence type="ECO:0008006" key="3">
    <source>
        <dbReference type="Google" id="ProtNLM"/>
    </source>
</evidence>
<dbReference type="GO" id="GO:0016020">
    <property type="term" value="C:membrane"/>
    <property type="evidence" value="ECO:0007669"/>
    <property type="project" value="InterPro"/>
</dbReference>
<protein>
    <recommendedName>
        <fullName evidence="3">Cys-rich protein</fullName>
    </recommendedName>
</protein>
<comment type="caution">
    <text evidence="1">The sequence shown here is derived from an EMBL/GenBank/DDBJ whole genome shotgun (WGS) entry which is preliminary data.</text>
</comment>
<organism evidence="1 2">
    <name type="scientific">Leptospira brenneri</name>
    <dbReference type="NCBI Taxonomy" id="2023182"/>
    <lineage>
        <taxon>Bacteria</taxon>
        <taxon>Pseudomonadati</taxon>
        <taxon>Spirochaetota</taxon>
        <taxon>Spirochaetia</taxon>
        <taxon>Leptospirales</taxon>
        <taxon>Leptospiraceae</taxon>
        <taxon>Leptospira</taxon>
    </lineage>
</organism>
<sequence length="119" mass="13401">MKRLLFILIFCFNIGLLAETKPIYEICQPEIATYCQGVKPTKARILQCLKERGKNLSPACESAESSLSESMKAKSQGFCKDDVSEYCRWIIPGGGRILKCLFENETKISNQCKVVLNET</sequence>
<evidence type="ECO:0000313" key="2">
    <source>
        <dbReference type="Proteomes" id="UP000297891"/>
    </source>
</evidence>